<dbReference type="InterPro" id="IPR011701">
    <property type="entry name" value="MFS"/>
</dbReference>
<keyword evidence="1 2" id="KW-0812">Transmembrane</keyword>
<feature type="transmembrane region" description="Helical" evidence="1">
    <location>
        <begin position="22"/>
        <end position="45"/>
    </location>
</feature>
<dbReference type="EMBL" id="KF602051">
    <property type="protein sequence ID" value="AHE40187.1"/>
    <property type="molecule type" value="Genomic_DNA"/>
</dbReference>
<feature type="transmembrane region" description="Helical" evidence="1">
    <location>
        <begin position="310"/>
        <end position="333"/>
    </location>
</feature>
<feature type="transmembrane region" description="Helical" evidence="1">
    <location>
        <begin position="287"/>
        <end position="304"/>
    </location>
</feature>
<dbReference type="Pfam" id="PF07690">
    <property type="entry name" value="MFS_1"/>
    <property type="match status" value="1"/>
</dbReference>
<dbReference type="PANTHER" id="PTHR23542:SF1">
    <property type="entry name" value="MAJOR FACILITATOR SUPERFAMILY (MFS) PROFILE DOMAIN-CONTAINING PROTEIN"/>
    <property type="match status" value="1"/>
</dbReference>
<gene>
    <name evidence="2" type="ORF">pFRL6_100</name>
</gene>
<dbReference type="GO" id="GO:0022857">
    <property type="term" value="F:transmembrane transporter activity"/>
    <property type="evidence" value="ECO:0007669"/>
    <property type="project" value="InterPro"/>
</dbReference>
<protein>
    <submittedName>
        <fullName evidence="2">Transmembrane transporter</fullName>
    </submittedName>
</protein>
<feature type="transmembrane region" description="Helical" evidence="1">
    <location>
        <begin position="373"/>
        <end position="393"/>
    </location>
</feature>
<accession>V9Z6M6</accession>
<evidence type="ECO:0000313" key="2">
    <source>
        <dbReference type="EMBL" id="AHE40187.1"/>
    </source>
</evidence>
<dbReference type="AlphaFoldDB" id="V9Z6M6"/>
<feature type="transmembrane region" description="Helical" evidence="1">
    <location>
        <begin position="254"/>
        <end position="275"/>
    </location>
</feature>
<dbReference type="RefSeq" id="WP_024127451.1">
    <property type="nucleotide sequence ID" value="NC_023286.1"/>
</dbReference>
<evidence type="ECO:0000256" key="1">
    <source>
        <dbReference type="SAM" id="Phobius"/>
    </source>
</evidence>
<dbReference type="PANTHER" id="PTHR23542">
    <property type="match status" value="1"/>
</dbReference>
<proteinExistence type="predicted"/>
<keyword evidence="1" id="KW-0472">Membrane</keyword>
<feature type="transmembrane region" description="Helical" evidence="1">
    <location>
        <begin position="345"/>
        <end position="367"/>
    </location>
</feature>
<dbReference type="SUPFAM" id="SSF103473">
    <property type="entry name" value="MFS general substrate transporter"/>
    <property type="match status" value="1"/>
</dbReference>
<feature type="transmembrane region" description="Helical" evidence="1">
    <location>
        <begin position="180"/>
        <end position="204"/>
    </location>
</feature>
<feature type="transmembrane region" description="Helical" evidence="1">
    <location>
        <begin position="225"/>
        <end position="248"/>
    </location>
</feature>
<reference evidence="2" key="1">
    <citation type="submission" date="2013-09" db="EMBL/GenBank/DDBJ databases">
        <title>Complete nucleotide sequence of Streptomyces linear plasmid pFRL6.</title>
        <authorList>
            <person name="Chen Z."/>
            <person name="Fang P."/>
            <person name="Qin Z."/>
        </authorList>
    </citation>
    <scope>NUCLEOTIDE SEQUENCE</scope>
    <source>
        <plasmid evidence="2">pFRL6</plasmid>
    </source>
</reference>
<feature type="transmembrane region" description="Helical" evidence="1">
    <location>
        <begin position="87"/>
        <end position="106"/>
    </location>
</feature>
<keyword evidence="2" id="KW-0614">Plasmid</keyword>
<organism evidence="2">
    <name type="scientific">Streptomyces sp. F12</name>
    <dbReference type="NCBI Taxonomy" id="1436084"/>
    <lineage>
        <taxon>Bacteria</taxon>
        <taxon>Bacillati</taxon>
        <taxon>Actinomycetota</taxon>
        <taxon>Actinomycetes</taxon>
        <taxon>Kitasatosporales</taxon>
        <taxon>Streptomycetaceae</taxon>
        <taxon>Streptomyces</taxon>
    </lineage>
</organism>
<name>V9Z6M6_9ACTN</name>
<keyword evidence="1" id="KW-1133">Transmembrane helix</keyword>
<sequence>MTTAAQPTASARYSQLLRRPHVLRLLTGAVVGHLPVAMAPLALLLAVRAGGGSVRQAGVLTAVYGVSAALGQPWWGRLLDRHGQHGVLTTTALASTLSFAALAALRPGAHPAVLLALTAAAGWATPPAEAALRVLWPEVTDNTRQLRTALGLDAAAQEVVFIAGPLLVLLLETALGARTALAACAVLVLGGTLLLATAPPARTWMPTGTRHTRRVSPLRLRGPRALAAALFGTGIALGAMNIVALQLAETHHAPALSTLIPAALAAGSLTGGLVYGRRTWSGPPTGHLLLTAGCLLGGLLPTLAAPPPFLAVLTALLPGLFLSPLLVQTFAGLDQLAPEGTLGEAAAWMIASLGLGQAAGSALAGAVGGSGPLAPAAVTVTGAAASCLVLAAARRTLTPPVPTTAARQLVRR</sequence>
<dbReference type="InterPro" id="IPR036259">
    <property type="entry name" value="MFS_trans_sf"/>
</dbReference>
<dbReference type="Gene3D" id="1.20.1250.20">
    <property type="entry name" value="MFS general substrate transporter like domains"/>
    <property type="match status" value="1"/>
</dbReference>
<feature type="transmembrane region" description="Helical" evidence="1">
    <location>
        <begin position="57"/>
        <end position="75"/>
    </location>
</feature>
<geneLocation type="plasmid" evidence="2">
    <name>pFRL6</name>
</geneLocation>